<evidence type="ECO:0000313" key="2">
    <source>
        <dbReference type="Proteomes" id="UP001054945"/>
    </source>
</evidence>
<proteinExistence type="predicted"/>
<dbReference type="Proteomes" id="UP001054945">
    <property type="component" value="Unassembled WGS sequence"/>
</dbReference>
<gene>
    <name evidence="1" type="ORF">CEXT_468631</name>
</gene>
<dbReference type="AlphaFoldDB" id="A0AAV4U108"/>
<organism evidence="1 2">
    <name type="scientific">Caerostris extrusa</name>
    <name type="common">Bark spider</name>
    <name type="synonym">Caerostris bankana</name>
    <dbReference type="NCBI Taxonomy" id="172846"/>
    <lineage>
        <taxon>Eukaryota</taxon>
        <taxon>Metazoa</taxon>
        <taxon>Ecdysozoa</taxon>
        <taxon>Arthropoda</taxon>
        <taxon>Chelicerata</taxon>
        <taxon>Arachnida</taxon>
        <taxon>Araneae</taxon>
        <taxon>Araneomorphae</taxon>
        <taxon>Entelegynae</taxon>
        <taxon>Araneoidea</taxon>
        <taxon>Araneidae</taxon>
        <taxon>Caerostris</taxon>
    </lineage>
</organism>
<sequence>MERERQLGCHPQGRFLSGSPQVITGNTHGWVSTLPFHENSTSAVTELLITQLTADLPRGRCSRMEERYGVFVPF</sequence>
<keyword evidence="2" id="KW-1185">Reference proteome</keyword>
<evidence type="ECO:0000313" key="1">
    <source>
        <dbReference type="EMBL" id="GIY51468.1"/>
    </source>
</evidence>
<name>A0AAV4U108_CAEEX</name>
<dbReference type="EMBL" id="BPLR01012112">
    <property type="protein sequence ID" value="GIY51468.1"/>
    <property type="molecule type" value="Genomic_DNA"/>
</dbReference>
<reference evidence="1 2" key="1">
    <citation type="submission" date="2021-06" db="EMBL/GenBank/DDBJ databases">
        <title>Caerostris extrusa draft genome.</title>
        <authorList>
            <person name="Kono N."/>
            <person name="Arakawa K."/>
        </authorList>
    </citation>
    <scope>NUCLEOTIDE SEQUENCE [LARGE SCALE GENOMIC DNA]</scope>
</reference>
<accession>A0AAV4U108</accession>
<comment type="caution">
    <text evidence="1">The sequence shown here is derived from an EMBL/GenBank/DDBJ whole genome shotgun (WGS) entry which is preliminary data.</text>
</comment>
<protein>
    <submittedName>
        <fullName evidence="1">Uncharacterized protein</fullName>
    </submittedName>
</protein>